<keyword evidence="2" id="KW-1185">Reference proteome</keyword>
<accession>A0ABQ4U5S9</accession>
<sequence length="78" mass="8273">MRRTAPPKLWARLRSIRREPNPTRVGGATGGPPTRVGFGSRLIERSLAHSFGGAVRLTFPPAGVVLALEAELSQVVAG</sequence>
<evidence type="ECO:0000313" key="2">
    <source>
        <dbReference type="Proteomes" id="UP001055057"/>
    </source>
</evidence>
<evidence type="ECO:0000313" key="1">
    <source>
        <dbReference type="EMBL" id="GJE62284.1"/>
    </source>
</evidence>
<name>A0ABQ4U5S9_9HYPH</name>
<protein>
    <recommendedName>
        <fullName evidence="3">Sensor histidine kinase</fullName>
    </recommendedName>
</protein>
<dbReference type="Proteomes" id="UP001055057">
    <property type="component" value="Unassembled WGS sequence"/>
</dbReference>
<gene>
    <name evidence="1" type="ORF">MPOCJGCO_4417</name>
</gene>
<reference evidence="1" key="2">
    <citation type="submission" date="2021-08" db="EMBL/GenBank/DDBJ databases">
        <authorList>
            <person name="Tani A."/>
            <person name="Ola A."/>
            <person name="Ogura Y."/>
            <person name="Katsura K."/>
            <person name="Hayashi T."/>
        </authorList>
    </citation>
    <scope>NUCLEOTIDE SEQUENCE</scope>
    <source>
        <strain evidence="1">DSM 23632</strain>
    </source>
</reference>
<dbReference type="EMBL" id="BPRB01000300">
    <property type="protein sequence ID" value="GJE62284.1"/>
    <property type="molecule type" value="Genomic_DNA"/>
</dbReference>
<organism evidence="1 2">
    <name type="scientific">Methylobacterium trifolii</name>
    <dbReference type="NCBI Taxonomy" id="1003092"/>
    <lineage>
        <taxon>Bacteria</taxon>
        <taxon>Pseudomonadati</taxon>
        <taxon>Pseudomonadota</taxon>
        <taxon>Alphaproteobacteria</taxon>
        <taxon>Hyphomicrobiales</taxon>
        <taxon>Methylobacteriaceae</taxon>
        <taxon>Methylobacterium</taxon>
    </lineage>
</organism>
<evidence type="ECO:0008006" key="3">
    <source>
        <dbReference type="Google" id="ProtNLM"/>
    </source>
</evidence>
<comment type="caution">
    <text evidence="1">The sequence shown here is derived from an EMBL/GenBank/DDBJ whole genome shotgun (WGS) entry which is preliminary data.</text>
</comment>
<proteinExistence type="predicted"/>
<reference evidence="1" key="1">
    <citation type="journal article" date="2021" name="Front. Microbiol.">
        <title>Comprehensive Comparative Genomics and Phenotyping of Methylobacterium Species.</title>
        <authorList>
            <person name="Alessa O."/>
            <person name="Ogura Y."/>
            <person name="Fujitani Y."/>
            <person name="Takami H."/>
            <person name="Hayashi T."/>
            <person name="Sahin N."/>
            <person name="Tani A."/>
        </authorList>
    </citation>
    <scope>NUCLEOTIDE SEQUENCE</scope>
    <source>
        <strain evidence="1">DSM 23632</strain>
    </source>
</reference>